<feature type="compositionally biased region" description="Polar residues" evidence="2">
    <location>
        <begin position="194"/>
        <end position="206"/>
    </location>
</feature>
<protein>
    <recommendedName>
        <fullName evidence="3">Ras-associating domain-containing protein</fullName>
    </recommendedName>
</protein>
<dbReference type="PANTHER" id="PTHR15286:SF6">
    <property type="entry name" value="GH01133P"/>
    <property type="match status" value="1"/>
</dbReference>
<feature type="region of interest" description="Disordered" evidence="2">
    <location>
        <begin position="81"/>
        <end position="143"/>
    </location>
</feature>
<dbReference type="Gene3D" id="3.10.20.90">
    <property type="entry name" value="Phosphatidylinositol 3-kinase Catalytic Subunit, Chain A, domain 1"/>
    <property type="match status" value="1"/>
</dbReference>
<dbReference type="AlphaFoldDB" id="A0AAV7J6I2"/>
<dbReference type="EMBL" id="JAHXZJ010000001">
    <property type="protein sequence ID" value="KAH0567397.1"/>
    <property type="molecule type" value="Genomic_DNA"/>
</dbReference>
<evidence type="ECO:0000259" key="3">
    <source>
        <dbReference type="PROSITE" id="PS50200"/>
    </source>
</evidence>
<sequence length="668" mass="75487">MELKVWVEGIQRIVCGVTETTTCEDVVYALAHATSQSGRFTLVERWRNSERLLAPYENPLMILMKYGEYAPDVQLILRKSNSDVNKNQPNVLNRTRPNGALNSSSDQFVNNRSHDSGSNSNNNNNNSNNGHSTSESNESPEVLKRNRDIRKSLTFSGLHGTVSDHSEQVQMENIAVVQPTLQTKIQSRKAAFKSNESPTRASSSEGFISLTHKKTREVPPYRDPPGPDSSPLRTLPPYRDPPPPIVTNSKSQSQESSTSENFSLSKEEQSSATGSTKSKRSQEIQDTKGLMQSSKPQLSQPQNMVAVAYTHRYAELIKLVNNQRDTLSSQQVDLTKLNAEILYWESKNREHYNQMDFISQEINRIESAGRVLEEQLSELMHTEEENELVRQQEKSLISEINSLRSKINKCETELLQCKNKIRLLVDELSLEQHNINRETEERSAMERKILNEMERLQSELELAKRLTEHTNQSADLLKQEVTNIESAIVDKKLQVEKLVSEMKEANLQSLTVACQEEQIKNLLEGNQKPICPRKLIGPPRQLENAVPTSKNPHGVWLDKTMLLMERIPDQVGYLVLTQDGAVLASGGGLENDERAANIITALVTLTDKIDPKAVSSTDTFNKISIKYPNHCYIICLSNKKIHVIKKKLRLLKSQSATIETQNLIDMKI</sequence>
<dbReference type="InterPro" id="IPR000159">
    <property type="entry name" value="RA_dom"/>
</dbReference>
<feature type="coiled-coil region" evidence="1">
    <location>
        <begin position="372"/>
        <end position="508"/>
    </location>
</feature>
<dbReference type="PROSITE" id="PS50200">
    <property type="entry name" value="RA"/>
    <property type="match status" value="1"/>
</dbReference>
<proteinExistence type="predicted"/>
<dbReference type="Pfam" id="PF21712">
    <property type="entry name" value="RASSF8-10_RA"/>
    <property type="match status" value="1"/>
</dbReference>
<keyword evidence="5" id="KW-1185">Reference proteome</keyword>
<feature type="compositionally biased region" description="Low complexity" evidence="2">
    <location>
        <begin position="247"/>
        <end position="264"/>
    </location>
</feature>
<evidence type="ECO:0000256" key="2">
    <source>
        <dbReference type="SAM" id="MobiDB-lite"/>
    </source>
</evidence>
<name>A0AAV7J6I2_COTGL</name>
<dbReference type="SUPFAM" id="SSF54236">
    <property type="entry name" value="Ubiquitin-like"/>
    <property type="match status" value="1"/>
</dbReference>
<evidence type="ECO:0000313" key="4">
    <source>
        <dbReference type="EMBL" id="KAH0567397.1"/>
    </source>
</evidence>
<dbReference type="InterPro" id="IPR048945">
    <property type="entry name" value="RASSF8/10_RA"/>
</dbReference>
<feature type="domain" description="Ras-associating" evidence="3">
    <location>
        <begin position="1"/>
        <end position="82"/>
    </location>
</feature>
<dbReference type="GO" id="GO:0007165">
    <property type="term" value="P:signal transduction"/>
    <property type="evidence" value="ECO:0007669"/>
    <property type="project" value="InterPro"/>
</dbReference>
<comment type="caution">
    <text evidence="4">The sequence shown here is derived from an EMBL/GenBank/DDBJ whole genome shotgun (WGS) entry which is preliminary data.</text>
</comment>
<feature type="compositionally biased region" description="Polar residues" evidence="2">
    <location>
        <begin position="290"/>
        <end position="300"/>
    </location>
</feature>
<dbReference type="SMART" id="SM00314">
    <property type="entry name" value="RA"/>
    <property type="match status" value="1"/>
</dbReference>
<gene>
    <name evidence="4" type="ORF">KQX54_009486</name>
</gene>
<dbReference type="InterPro" id="IPR033593">
    <property type="entry name" value="N-RASSF"/>
</dbReference>
<feature type="compositionally biased region" description="Polar residues" evidence="2">
    <location>
        <begin position="82"/>
        <end position="109"/>
    </location>
</feature>
<evidence type="ECO:0000256" key="1">
    <source>
        <dbReference type="SAM" id="Coils"/>
    </source>
</evidence>
<accession>A0AAV7J6I2</accession>
<keyword evidence="1" id="KW-0175">Coiled coil</keyword>
<feature type="region of interest" description="Disordered" evidence="2">
    <location>
        <begin position="188"/>
        <end position="300"/>
    </location>
</feature>
<evidence type="ECO:0000313" key="5">
    <source>
        <dbReference type="Proteomes" id="UP000826195"/>
    </source>
</evidence>
<reference evidence="4 5" key="1">
    <citation type="journal article" date="2021" name="J. Hered.">
        <title>A chromosome-level genome assembly of the parasitoid wasp, Cotesia glomerata (Hymenoptera: Braconidae).</title>
        <authorList>
            <person name="Pinto B.J."/>
            <person name="Weis J.J."/>
            <person name="Gamble T."/>
            <person name="Ode P.J."/>
            <person name="Paul R."/>
            <person name="Zaspel J.M."/>
        </authorList>
    </citation>
    <scope>NUCLEOTIDE SEQUENCE [LARGE SCALE GENOMIC DNA]</scope>
    <source>
        <strain evidence="4">CgM1</strain>
    </source>
</reference>
<dbReference type="Proteomes" id="UP000826195">
    <property type="component" value="Unassembled WGS sequence"/>
</dbReference>
<dbReference type="PANTHER" id="PTHR15286">
    <property type="entry name" value="RAS-ASSOCIATING DOMAIN CONTAINING PROTEIN"/>
    <property type="match status" value="1"/>
</dbReference>
<dbReference type="InterPro" id="IPR029071">
    <property type="entry name" value="Ubiquitin-like_domsf"/>
</dbReference>
<feature type="compositionally biased region" description="Low complexity" evidence="2">
    <location>
        <begin position="116"/>
        <end position="139"/>
    </location>
</feature>
<organism evidence="4 5">
    <name type="scientific">Cotesia glomerata</name>
    <name type="common">Lepidopteran parasitic wasp</name>
    <name type="synonym">Apanteles glomeratus</name>
    <dbReference type="NCBI Taxonomy" id="32391"/>
    <lineage>
        <taxon>Eukaryota</taxon>
        <taxon>Metazoa</taxon>
        <taxon>Ecdysozoa</taxon>
        <taxon>Arthropoda</taxon>
        <taxon>Hexapoda</taxon>
        <taxon>Insecta</taxon>
        <taxon>Pterygota</taxon>
        <taxon>Neoptera</taxon>
        <taxon>Endopterygota</taxon>
        <taxon>Hymenoptera</taxon>
        <taxon>Apocrita</taxon>
        <taxon>Ichneumonoidea</taxon>
        <taxon>Braconidae</taxon>
        <taxon>Microgastrinae</taxon>
        <taxon>Cotesia</taxon>
    </lineage>
</organism>